<dbReference type="OrthoDB" id="61113at2759"/>
<dbReference type="PANTHER" id="PTHR42791">
    <property type="entry name" value="GNAT FAMILY ACETYLTRANSFERASE"/>
    <property type="match status" value="1"/>
</dbReference>
<organism evidence="1 2">
    <name type="scientific">Calocera viscosa (strain TUFC12733)</name>
    <dbReference type="NCBI Taxonomy" id="1330018"/>
    <lineage>
        <taxon>Eukaryota</taxon>
        <taxon>Fungi</taxon>
        <taxon>Dikarya</taxon>
        <taxon>Basidiomycota</taxon>
        <taxon>Agaricomycotina</taxon>
        <taxon>Dacrymycetes</taxon>
        <taxon>Dacrymycetales</taxon>
        <taxon>Dacrymycetaceae</taxon>
        <taxon>Calocera</taxon>
    </lineage>
</organism>
<dbReference type="AlphaFoldDB" id="A0A167NGN7"/>
<sequence>MSNSNVQIHIRRPVEPSEREIAGVLRLMRLAFARDPFVAVILAGDLSPEKLDAMNGGFVRAALLEGEGELWVAEAERPEWNGKREIVGEAVWFLPGNHALSHERASAEVWWEDLARLLGKKQGDWFLDYFLPHLGTIWERYLSTPGDTLDDGYHCQIISVLPEFHNSGIVSDLAAPVMIRAVREGKRVLGEATSAENMSKYEHMGSKAFGFEEFQPLPESGMGSVRLWPFEVPPHAFLEHPYWNRGKRGMSTSPSAKL</sequence>
<dbReference type="Gene3D" id="3.40.630.30">
    <property type="match status" value="1"/>
</dbReference>
<evidence type="ECO:0000313" key="2">
    <source>
        <dbReference type="Proteomes" id="UP000076738"/>
    </source>
</evidence>
<name>A0A167NGN7_CALVF</name>
<dbReference type="PANTHER" id="PTHR42791:SF1">
    <property type="entry name" value="N-ACETYLTRANSFERASE DOMAIN-CONTAINING PROTEIN"/>
    <property type="match status" value="1"/>
</dbReference>
<evidence type="ECO:0000313" key="1">
    <source>
        <dbReference type="EMBL" id="KZO97686.1"/>
    </source>
</evidence>
<protein>
    <recommendedName>
        <fullName evidence="3">N-acetyltransferase domain-containing protein</fullName>
    </recommendedName>
</protein>
<reference evidence="1 2" key="1">
    <citation type="journal article" date="2016" name="Mol. Biol. Evol.">
        <title>Comparative Genomics of Early-Diverging Mushroom-Forming Fungi Provides Insights into the Origins of Lignocellulose Decay Capabilities.</title>
        <authorList>
            <person name="Nagy L.G."/>
            <person name="Riley R."/>
            <person name="Tritt A."/>
            <person name="Adam C."/>
            <person name="Daum C."/>
            <person name="Floudas D."/>
            <person name="Sun H."/>
            <person name="Yadav J.S."/>
            <person name="Pangilinan J."/>
            <person name="Larsson K.H."/>
            <person name="Matsuura K."/>
            <person name="Barry K."/>
            <person name="Labutti K."/>
            <person name="Kuo R."/>
            <person name="Ohm R.A."/>
            <person name="Bhattacharya S.S."/>
            <person name="Shirouzu T."/>
            <person name="Yoshinaga Y."/>
            <person name="Martin F.M."/>
            <person name="Grigoriev I.V."/>
            <person name="Hibbett D.S."/>
        </authorList>
    </citation>
    <scope>NUCLEOTIDE SEQUENCE [LARGE SCALE GENOMIC DNA]</scope>
    <source>
        <strain evidence="1 2">TUFC12733</strain>
    </source>
</reference>
<dbReference type="InterPro" id="IPR052523">
    <property type="entry name" value="Trichothecene_AcTrans"/>
</dbReference>
<accession>A0A167NGN7</accession>
<proteinExistence type="predicted"/>
<dbReference type="EMBL" id="KV417278">
    <property type="protein sequence ID" value="KZO97686.1"/>
    <property type="molecule type" value="Genomic_DNA"/>
</dbReference>
<gene>
    <name evidence="1" type="ORF">CALVIDRAFT_554226</name>
</gene>
<keyword evidence="2" id="KW-1185">Reference proteome</keyword>
<dbReference type="Proteomes" id="UP000076738">
    <property type="component" value="Unassembled WGS sequence"/>
</dbReference>
<evidence type="ECO:0008006" key="3">
    <source>
        <dbReference type="Google" id="ProtNLM"/>
    </source>
</evidence>